<evidence type="ECO:0008006" key="9">
    <source>
        <dbReference type="Google" id="ProtNLM"/>
    </source>
</evidence>
<dbReference type="STRING" id="47428.A0A284S049"/>
<evidence type="ECO:0000256" key="1">
    <source>
        <dbReference type="ARBA" id="ARBA00004141"/>
    </source>
</evidence>
<keyword evidence="5 6" id="KW-0472">Membrane</keyword>
<evidence type="ECO:0000256" key="5">
    <source>
        <dbReference type="ARBA" id="ARBA00023136"/>
    </source>
</evidence>
<protein>
    <recommendedName>
        <fullName evidence="9">Major facilitator superfamily (MFS) profile domain-containing protein</fullName>
    </recommendedName>
</protein>
<feature type="transmembrane region" description="Helical" evidence="6">
    <location>
        <begin position="28"/>
        <end position="51"/>
    </location>
</feature>
<evidence type="ECO:0000313" key="8">
    <source>
        <dbReference type="Proteomes" id="UP000219338"/>
    </source>
</evidence>
<sequence>MLTSSRLYKIDGPPLLVYFLQQLDKSSLSYTSVFGLVGSQYSWLSSIVYIAQLVWQPASSYFLVKLPIAKYLFVNVLLWGAVVACTAAARDFKGLLAGRFFLGLFEATAAPCFMTITQMVH</sequence>
<dbReference type="OrthoDB" id="6730379at2759"/>
<keyword evidence="3 6" id="KW-0812">Transmembrane</keyword>
<evidence type="ECO:0000256" key="4">
    <source>
        <dbReference type="ARBA" id="ARBA00022989"/>
    </source>
</evidence>
<evidence type="ECO:0000256" key="6">
    <source>
        <dbReference type="SAM" id="Phobius"/>
    </source>
</evidence>
<comment type="subcellular location">
    <subcellularLocation>
        <location evidence="1">Membrane</location>
        <topology evidence="1">Multi-pass membrane protein</topology>
    </subcellularLocation>
</comment>
<keyword evidence="8" id="KW-1185">Reference proteome</keyword>
<evidence type="ECO:0000313" key="7">
    <source>
        <dbReference type="EMBL" id="SJL14382.1"/>
    </source>
</evidence>
<proteinExistence type="predicted"/>
<dbReference type="InterPro" id="IPR036259">
    <property type="entry name" value="MFS_trans_sf"/>
</dbReference>
<dbReference type="SUPFAM" id="SSF103473">
    <property type="entry name" value="MFS general substrate transporter"/>
    <property type="match status" value="1"/>
</dbReference>
<dbReference type="GO" id="GO:0022857">
    <property type="term" value="F:transmembrane transporter activity"/>
    <property type="evidence" value="ECO:0007669"/>
    <property type="project" value="TreeGrafter"/>
</dbReference>
<name>A0A284S049_ARMOS</name>
<feature type="transmembrane region" description="Helical" evidence="6">
    <location>
        <begin position="101"/>
        <end position="120"/>
    </location>
</feature>
<evidence type="ECO:0000256" key="2">
    <source>
        <dbReference type="ARBA" id="ARBA00022448"/>
    </source>
</evidence>
<dbReference type="Proteomes" id="UP000219338">
    <property type="component" value="Unassembled WGS sequence"/>
</dbReference>
<organism evidence="7 8">
    <name type="scientific">Armillaria ostoyae</name>
    <name type="common">Armillaria root rot fungus</name>
    <dbReference type="NCBI Taxonomy" id="47428"/>
    <lineage>
        <taxon>Eukaryota</taxon>
        <taxon>Fungi</taxon>
        <taxon>Dikarya</taxon>
        <taxon>Basidiomycota</taxon>
        <taxon>Agaricomycotina</taxon>
        <taxon>Agaricomycetes</taxon>
        <taxon>Agaricomycetidae</taxon>
        <taxon>Agaricales</taxon>
        <taxon>Marasmiineae</taxon>
        <taxon>Physalacriaceae</taxon>
        <taxon>Armillaria</taxon>
    </lineage>
</organism>
<dbReference type="PANTHER" id="PTHR43791">
    <property type="entry name" value="PERMEASE-RELATED"/>
    <property type="match status" value="1"/>
</dbReference>
<keyword evidence="4 6" id="KW-1133">Transmembrane helix</keyword>
<accession>A0A284S049</accession>
<gene>
    <name evidence="7" type="ORF">ARMOST_17838</name>
</gene>
<dbReference type="EMBL" id="FUEG01000023">
    <property type="protein sequence ID" value="SJL14382.1"/>
    <property type="molecule type" value="Genomic_DNA"/>
</dbReference>
<reference evidence="8" key="1">
    <citation type="journal article" date="2017" name="Nat. Ecol. Evol.">
        <title>Genome expansion and lineage-specific genetic innovations in the forest pathogenic fungi Armillaria.</title>
        <authorList>
            <person name="Sipos G."/>
            <person name="Prasanna A.N."/>
            <person name="Walter M.C."/>
            <person name="O'Connor E."/>
            <person name="Balint B."/>
            <person name="Krizsan K."/>
            <person name="Kiss B."/>
            <person name="Hess J."/>
            <person name="Varga T."/>
            <person name="Slot J."/>
            <person name="Riley R."/>
            <person name="Boka B."/>
            <person name="Rigling D."/>
            <person name="Barry K."/>
            <person name="Lee J."/>
            <person name="Mihaltcheva S."/>
            <person name="LaButti K."/>
            <person name="Lipzen A."/>
            <person name="Waldron R."/>
            <person name="Moloney N.M."/>
            <person name="Sperisen C."/>
            <person name="Kredics L."/>
            <person name="Vagvoelgyi C."/>
            <person name="Patrignani A."/>
            <person name="Fitzpatrick D."/>
            <person name="Nagy I."/>
            <person name="Doyle S."/>
            <person name="Anderson J.B."/>
            <person name="Grigoriev I.V."/>
            <person name="Gueldener U."/>
            <person name="Muensterkoetter M."/>
            <person name="Nagy L.G."/>
        </authorList>
    </citation>
    <scope>NUCLEOTIDE SEQUENCE [LARGE SCALE GENOMIC DNA]</scope>
    <source>
        <strain evidence="8">C18/9</strain>
    </source>
</reference>
<dbReference type="GO" id="GO:0016020">
    <property type="term" value="C:membrane"/>
    <property type="evidence" value="ECO:0007669"/>
    <property type="project" value="UniProtKB-SubCell"/>
</dbReference>
<feature type="transmembrane region" description="Helical" evidence="6">
    <location>
        <begin position="71"/>
        <end position="89"/>
    </location>
</feature>
<evidence type="ECO:0000256" key="3">
    <source>
        <dbReference type="ARBA" id="ARBA00022692"/>
    </source>
</evidence>
<dbReference type="AlphaFoldDB" id="A0A284S049"/>
<dbReference type="PANTHER" id="PTHR43791:SF59">
    <property type="entry name" value="TRANSPORTER, PUTATIVE (AFU_ORTHOLOGUE AFUA_1G06550)-RELATED"/>
    <property type="match status" value="1"/>
</dbReference>
<keyword evidence="2" id="KW-0813">Transport</keyword>
<dbReference type="Gene3D" id="1.20.1250.20">
    <property type="entry name" value="MFS general substrate transporter like domains"/>
    <property type="match status" value="1"/>
</dbReference>